<organism evidence="1 2">
    <name type="scientific">Schistosoma japonicum</name>
    <name type="common">Blood fluke</name>
    <dbReference type="NCBI Taxonomy" id="6182"/>
    <lineage>
        <taxon>Eukaryota</taxon>
        <taxon>Metazoa</taxon>
        <taxon>Spiralia</taxon>
        <taxon>Lophotrochozoa</taxon>
        <taxon>Platyhelminthes</taxon>
        <taxon>Trematoda</taxon>
        <taxon>Digenea</taxon>
        <taxon>Strigeidida</taxon>
        <taxon>Schistosomatoidea</taxon>
        <taxon>Schistosomatidae</taxon>
        <taxon>Schistosoma</taxon>
    </lineage>
</organism>
<evidence type="ECO:0000313" key="1">
    <source>
        <dbReference type="EMBL" id="TNN04797.1"/>
    </source>
</evidence>
<evidence type="ECO:0000313" key="2">
    <source>
        <dbReference type="Proteomes" id="UP000311919"/>
    </source>
</evidence>
<keyword evidence="2" id="KW-1185">Reference proteome</keyword>
<reference evidence="1 2" key="1">
    <citation type="submission" date="2019-03" db="EMBL/GenBank/DDBJ databases">
        <title>An improved genome assembly of the fluke Schistosoma japonicum.</title>
        <authorList>
            <person name="Hu W."/>
            <person name="Luo F."/>
            <person name="Yin M."/>
            <person name="Mo X."/>
            <person name="Sun C."/>
            <person name="Wu Q."/>
            <person name="Zhu B."/>
            <person name="Xiang M."/>
            <person name="Wang J."/>
            <person name="Wang Y."/>
            <person name="Zhang T."/>
            <person name="Xu B."/>
            <person name="Zheng H."/>
            <person name="Feng Z."/>
        </authorList>
    </citation>
    <scope>NUCLEOTIDE SEQUENCE [LARGE SCALE GENOMIC DNA]</scope>
    <source>
        <strain evidence="1">HuSjv2</strain>
        <tissue evidence="1">Worms</tissue>
    </source>
</reference>
<proteinExistence type="predicted"/>
<dbReference type="AlphaFoldDB" id="A0A4Z2CKH7"/>
<name>A0A4Z2CKH7_SCHJA</name>
<accession>A0A4Z2CKH7</accession>
<comment type="caution">
    <text evidence="1">The sequence shown here is derived from an EMBL/GenBank/DDBJ whole genome shotgun (WGS) entry which is preliminary data.</text>
</comment>
<dbReference type="Proteomes" id="UP000311919">
    <property type="component" value="Unassembled WGS sequence"/>
</dbReference>
<sequence length="120" mass="14100">MYNLLIWHQGVEVMKFIGEMHSTEEDFIQLPNAKLSELKQFPYHNLIVNRHQITSSRNKHSALITDTETYINLKRHKLHKLFDASTSSVNTTQRGKYKTKCSTISHTNTLLHEKLRNHEN</sequence>
<protein>
    <submittedName>
        <fullName evidence="1">Uncharacterized protein</fullName>
    </submittedName>
</protein>
<dbReference type="EMBL" id="SKCS01000876">
    <property type="protein sequence ID" value="TNN04797.1"/>
    <property type="molecule type" value="Genomic_DNA"/>
</dbReference>
<gene>
    <name evidence="1" type="ORF">EWB00_010857</name>
</gene>